<dbReference type="KEGG" id="lak:106159972"/>
<dbReference type="Gene3D" id="2.60.40.4100">
    <property type="entry name" value="Zona pellucida, ZP-C domain"/>
    <property type="match status" value="1"/>
</dbReference>
<gene>
    <name evidence="6" type="primary">LOC106159972</name>
</gene>
<proteinExistence type="predicted"/>
<accession>A0A1S3I258</accession>
<reference evidence="6" key="1">
    <citation type="submission" date="2025-08" db="UniProtKB">
        <authorList>
            <consortium name="RefSeq"/>
        </authorList>
    </citation>
    <scope>IDENTIFICATION</scope>
    <source>
        <tissue evidence="6">Gonads</tissue>
    </source>
</reference>
<dbReference type="InterPro" id="IPR042235">
    <property type="entry name" value="ZP-C_dom"/>
</dbReference>
<dbReference type="Proteomes" id="UP000085678">
    <property type="component" value="Unplaced"/>
</dbReference>
<dbReference type="STRING" id="7574.A0A1S3I258"/>
<feature type="domain" description="ZP" evidence="4">
    <location>
        <begin position="32"/>
        <end position="282"/>
    </location>
</feature>
<evidence type="ECO:0000313" key="6">
    <source>
        <dbReference type="RefSeq" id="XP_013391916.1"/>
    </source>
</evidence>
<evidence type="ECO:0000259" key="4">
    <source>
        <dbReference type="PROSITE" id="PS51034"/>
    </source>
</evidence>
<sequence length="308" mass="34793">MVKCLSNWAYHFMSLNLNIYIYATSAPDVNVTCTDQHMQLDLLRSAFHGLNESQLQLTDPSCQGTGNHTFITFRAPLHGCGTIMNFTNSSVVYSNIMSTRPNYLSLMSGVVTWAGTIEIPFECKYARDHWITGSFKPVVEKLRFKEKGRGNLTFNIQQFQTDNFSTPYSEKDYPVSVKIRDQMYFVLSVNTTSPDVKLFADTCKATPCSSPFDFLQFNFIINGCSVTSAVKFLPSPDPKEIRLSIRAFQFLKALPEIYLHCKVVVCHTADMTSRCTKGCVQDDNTGKRQAGSVDDFQISEGPFHYIVY</sequence>
<organism evidence="5 6">
    <name type="scientific">Lingula anatina</name>
    <name type="common">Brachiopod</name>
    <name type="synonym">Lingula unguis</name>
    <dbReference type="NCBI Taxonomy" id="7574"/>
    <lineage>
        <taxon>Eukaryota</taxon>
        <taxon>Metazoa</taxon>
        <taxon>Spiralia</taxon>
        <taxon>Lophotrochozoa</taxon>
        <taxon>Brachiopoda</taxon>
        <taxon>Linguliformea</taxon>
        <taxon>Lingulata</taxon>
        <taxon>Lingulida</taxon>
        <taxon>Linguloidea</taxon>
        <taxon>Lingulidae</taxon>
        <taxon>Lingula</taxon>
    </lineage>
</organism>
<dbReference type="SMART" id="SM00241">
    <property type="entry name" value="ZP"/>
    <property type="match status" value="1"/>
</dbReference>
<keyword evidence="1" id="KW-0732">Signal</keyword>
<dbReference type="InParanoid" id="A0A1S3I258"/>
<dbReference type="PRINTS" id="PR00023">
    <property type="entry name" value="ZPELLUCIDA"/>
</dbReference>
<dbReference type="RefSeq" id="XP_013391916.1">
    <property type="nucleotide sequence ID" value="XM_013536462.2"/>
</dbReference>
<evidence type="ECO:0000256" key="3">
    <source>
        <dbReference type="ARBA" id="ARBA00023180"/>
    </source>
</evidence>
<dbReference type="OrthoDB" id="10063988at2759"/>
<evidence type="ECO:0000313" key="5">
    <source>
        <dbReference type="Proteomes" id="UP000085678"/>
    </source>
</evidence>
<dbReference type="PROSITE" id="PS51034">
    <property type="entry name" value="ZP_2"/>
    <property type="match status" value="1"/>
</dbReference>
<keyword evidence="2" id="KW-1015">Disulfide bond</keyword>
<keyword evidence="5" id="KW-1185">Reference proteome</keyword>
<name>A0A1S3I258_LINAN</name>
<evidence type="ECO:0000256" key="2">
    <source>
        <dbReference type="ARBA" id="ARBA00023157"/>
    </source>
</evidence>
<dbReference type="Gene3D" id="2.60.40.3210">
    <property type="entry name" value="Zona pellucida, ZP-N domain"/>
    <property type="match status" value="1"/>
</dbReference>
<dbReference type="Pfam" id="PF00100">
    <property type="entry name" value="Zona_pellucida"/>
    <property type="match status" value="1"/>
</dbReference>
<dbReference type="PANTHER" id="PTHR14002:SF43">
    <property type="entry name" value="DELTA-LIKE PROTEIN"/>
    <property type="match status" value="1"/>
</dbReference>
<dbReference type="InterPro" id="IPR048290">
    <property type="entry name" value="ZP_chr"/>
</dbReference>
<dbReference type="InterPro" id="IPR055356">
    <property type="entry name" value="ZP-N"/>
</dbReference>
<dbReference type="InterPro" id="IPR001507">
    <property type="entry name" value="ZP_dom"/>
</dbReference>
<dbReference type="PANTHER" id="PTHR14002">
    <property type="entry name" value="ENDOGLIN/TGF-BETA RECEPTOR TYPE III"/>
    <property type="match status" value="1"/>
</dbReference>
<dbReference type="AlphaFoldDB" id="A0A1S3I258"/>
<protein>
    <submittedName>
        <fullName evidence="6">Oncoprotein-induced transcript 3 protein-like</fullName>
    </submittedName>
</protein>
<evidence type="ECO:0000256" key="1">
    <source>
        <dbReference type="ARBA" id="ARBA00022729"/>
    </source>
</evidence>
<dbReference type="Pfam" id="PF23344">
    <property type="entry name" value="ZP-N"/>
    <property type="match status" value="1"/>
</dbReference>
<dbReference type="GeneID" id="106159972"/>
<dbReference type="InterPro" id="IPR055355">
    <property type="entry name" value="ZP-C"/>
</dbReference>
<keyword evidence="3" id="KW-0325">Glycoprotein</keyword>